<reference evidence="2 3" key="1">
    <citation type="journal article" date="2016" name="Nat. Commun.">
        <title>Thousands of microbial genomes shed light on interconnected biogeochemical processes in an aquifer system.</title>
        <authorList>
            <person name="Anantharaman K."/>
            <person name="Brown C.T."/>
            <person name="Hug L.A."/>
            <person name="Sharon I."/>
            <person name="Castelle C.J."/>
            <person name="Probst A.J."/>
            <person name="Thomas B.C."/>
            <person name="Singh A."/>
            <person name="Wilkins M.J."/>
            <person name="Karaoz U."/>
            <person name="Brodie E.L."/>
            <person name="Williams K.H."/>
            <person name="Hubbard S.S."/>
            <person name="Banfield J.F."/>
        </authorList>
    </citation>
    <scope>NUCLEOTIDE SEQUENCE [LARGE SCALE GENOMIC DNA]</scope>
</reference>
<feature type="transmembrane region" description="Helical" evidence="1">
    <location>
        <begin position="160"/>
        <end position="182"/>
    </location>
</feature>
<sequence length="225" mass="25552">MDISIVILFCLIALLFIITSKIRDHLGSFLSKNIIRSKLVVYLLWIIYFPGIFLHEAAHLVSAIALLLRVDSIYLLPSIKTEDDGKKSIKFGYVTYYRADPVRGLLVGIAPFILGTIVLVVLFNAISFPNEKILNNIFFIYTSFVISSTMFSSKQDLRDLLYIIPTIILFVIILNLFTFHPLSYVKLSLSIQENGIAVVNKLNQIFSISLSINVFIYAIVKVLRR</sequence>
<dbReference type="AlphaFoldDB" id="A0A1F7GDH9"/>
<gene>
    <name evidence="2" type="ORF">A2690_03465</name>
</gene>
<evidence type="ECO:0000256" key="1">
    <source>
        <dbReference type="SAM" id="Phobius"/>
    </source>
</evidence>
<feature type="transmembrane region" description="Helical" evidence="1">
    <location>
        <begin position="105"/>
        <end position="127"/>
    </location>
</feature>
<feature type="transmembrane region" description="Helical" evidence="1">
    <location>
        <begin position="133"/>
        <end position="153"/>
    </location>
</feature>
<feature type="transmembrane region" description="Helical" evidence="1">
    <location>
        <begin position="44"/>
        <end position="68"/>
    </location>
</feature>
<dbReference type="Proteomes" id="UP000178372">
    <property type="component" value="Unassembled WGS sequence"/>
</dbReference>
<keyword evidence="1" id="KW-0812">Transmembrane</keyword>
<keyword evidence="1" id="KW-1133">Transmembrane helix</keyword>
<keyword evidence="1" id="KW-0472">Membrane</keyword>
<organism evidence="2 3">
    <name type="scientific">Candidatus Roizmanbacteria bacterium RIFCSPHIGHO2_01_FULL_39_12b</name>
    <dbReference type="NCBI Taxonomy" id="1802030"/>
    <lineage>
        <taxon>Bacteria</taxon>
        <taxon>Candidatus Roizmaniibacteriota</taxon>
    </lineage>
</organism>
<evidence type="ECO:0000313" key="2">
    <source>
        <dbReference type="EMBL" id="OGK16895.1"/>
    </source>
</evidence>
<name>A0A1F7GDH9_9BACT</name>
<evidence type="ECO:0000313" key="3">
    <source>
        <dbReference type="Proteomes" id="UP000178372"/>
    </source>
</evidence>
<accession>A0A1F7GDH9</accession>
<feature type="transmembrane region" description="Helical" evidence="1">
    <location>
        <begin position="202"/>
        <end position="220"/>
    </location>
</feature>
<comment type="caution">
    <text evidence="2">The sequence shown here is derived from an EMBL/GenBank/DDBJ whole genome shotgun (WGS) entry which is preliminary data.</text>
</comment>
<protein>
    <submittedName>
        <fullName evidence="2">Uncharacterized protein</fullName>
    </submittedName>
</protein>
<proteinExistence type="predicted"/>
<dbReference type="EMBL" id="MFZF01000009">
    <property type="protein sequence ID" value="OGK16895.1"/>
    <property type="molecule type" value="Genomic_DNA"/>
</dbReference>